<reference evidence="2 3" key="1">
    <citation type="submission" date="2020-02" db="EMBL/GenBank/DDBJ databases">
        <title>Complete genome sequence of Pseudomonas multiresinivorans ORNL1.</title>
        <authorList>
            <person name="Podar M."/>
        </authorList>
    </citation>
    <scope>NUCLEOTIDE SEQUENCE [LARGE SCALE GENOMIC DNA]</scope>
    <source>
        <strain evidence="3">populi</strain>
    </source>
</reference>
<organism evidence="2 3">
    <name type="scientific">Pseudomonas multiresinivorans</name>
    <dbReference type="NCBI Taxonomy" id="95301"/>
    <lineage>
        <taxon>Bacteria</taxon>
        <taxon>Pseudomonadati</taxon>
        <taxon>Pseudomonadota</taxon>
        <taxon>Gammaproteobacteria</taxon>
        <taxon>Pseudomonadales</taxon>
        <taxon>Pseudomonadaceae</taxon>
        <taxon>Pseudomonas</taxon>
    </lineage>
</organism>
<dbReference type="RefSeq" id="WP_169939462.1">
    <property type="nucleotide sequence ID" value="NZ_CP048833.1"/>
</dbReference>
<feature type="region of interest" description="Disordered" evidence="1">
    <location>
        <begin position="1"/>
        <end position="54"/>
    </location>
</feature>
<dbReference type="Proteomes" id="UP000502549">
    <property type="component" value="Chromosome"/>
</dbReference>
<accession>A0A7Z3BMU2</accession>
<evidence type="ECO:0000313" key="3">
    <source>
        <dbReference type="Proteomes" id="UP000502549"/>
    </source>
</evidence>
<evidence type="ECO:0000256" key="1">
    <source>
        <dbReference type="SAM" id="MobiDB-lite"/>
    </source>
</evidence>
<protein>
    <submittedName>
        <fullName evidence="2">Uncharacterized protein</fullName>
    </submittedName>
</protein>
<sequence>MVAPATQPATLPASAPRKAPAIQLSAMPGGPPRDPKLAPASPPANAPEKPLLAPPMAPTTLPILLPKSRVTTFADRQAGQIIKVLLPVSPYVRISEGSLGNLHFGDVGLKFFRSRADLCELKVRRLCSERSVLRGNEVGDFVGDIMFYFLKYV</sequence>
<gene>
    <name evidence="2" type="ORF">G4G71_18395</name>
</gene>
<dbReference type="KEGG" id="pmui:G4G71_18395"/>
<dbReference type="EMBL" id="CP048833">
    <property type="protein sequence ID" value="QJP09763.1"/>
    <property type="molecule type" value="Genomic_DNA"/>
</dbReference>
<dbReference type="AlphaFoldDB" id="A0A7Z3BMU2"/>
<keyword evidence="3" id="KW-1185">Reference proteome</keyword>
<name>A0A7Z3BMU2_9PSED</name>
<evidence type="ECO:0000313" key="2">
    <source>
        <dbReference type="EMBL" id="QJP09763.1"/>
    </source>
</evidence>
<proteinExistence type="predicted"/>